<dbReference type="Gene3D" id="1.10.357.140">
    <property type="entry name" value="UbiA prenyltransferase"/>
    <property type="match status" value="1"/>
</dbReference>
<comment type="similarity">
    <text evidence="14">Belongs to the UbiA prenyltransferase family. Protoheme IX farnesyltransferase subfamily.</text>
</comment>
<keyword evidence="7 14" id="KW-1133">Transmembrane helix</keyword>
<sequence length="316" mass="33634">MTTTTTLITPTAATPMSSHWRDFLALTKPGVVRLVVFTGLCGLLAAPGHINPVLGFTAILCIALAAGGAAAFNQWYESELDARMKRTAKRPIPAGRVSRNDARDFASVLCGASVLVMGLAIGWLAAAILAVSIFYYVVVYTMWLKPRTPQNIVIGGGAGAFPPLIGWVAVTGDVTLTPVLLFAIIFFWTPPHFWALAMFVKSDYAQAGVPMMPVVHGEVATRRQILAYALFMVPLAAAPWYLGTAGVVYGAASLALTGFFAALAVPVGLRRSVEGDTMKPEKRLFAYSILYLFALFGVLVIDRVLQNAGIIAGGLA</sequence>
<dbReference type="InterPro" id="IPR044878">
    <property type="entry name" value="UbiA_sf"/>
</dbReference>
<dbReference type="RefSeq" id="WP_222823926.1">
    <property type="nucleotide sequence ID" value="NZ_JAHWXP010000001.1"/>
</dbReference>
<dbReference type="PANTHER" id="PTHR43448">
    <property type="entry name" value="PROTOHEME IX FARNESYLTRANSFERASE, MITOCHONDRIAL"/>
    <property type="match status" value="1"/>
</dbReference>
<evidence type="ECO:0000256" key="14">
    <source>
        <dbReference type="HAMAP-Rule" id="MF_00154"/>
    </source>
</evidence>
<feature type="transmembrane region" description="Helical" evidence="14">
    <location>
        <begin position="284"/>
        <end position="301"/>
    </location>
</feature>
<evidence type="ECO:0000256" key="4">
    <source>
        <dbReference type="ARBA" id="ARBA00022475"/>
    </source>
</evidence>
<dbReference type="PROSITE" id="PS00943">
    <property type="entry name" value="UBIA"/>
    <property type="match status" value="1"/>
</dbReference>
<comment type="pathway">
    <text evidence="2 14">Porphyrin-containing compound metabolism; heme O biosynthesis; heme O from protoheme: step 1/1.</text>
</comment>
<comment type="catalytic activity">
    <reaction evidence="13 14">
        <text>heme b + (2E,6E)-farnesyl diphosphate + H2O = Fe(II)-heme o + diphosphate</text>
        <dbReference type="Rhea" id="RHEA:28070"/>
        <dbReference type="ChEBI" id="CHEBI:15377"/>
        <dbReference type="ChEBI" id="CHEBI:33019"/>
        <dbReference type="ChEBI" id="CHEBI:60344"/>
        <dbReference type="ChEBI" id="CHEBI:60530"/>
        <dbReference type="ChEBI" id="CHEBI:175763"/>
        <dbReference type="EC" id="2.5.1.141"/>
    </reaction>
</comment>
<dbReference type="CDD" id="cd13957">
    <property type="entry name" value="PT_UbiA_Cox10"/>
    <property type="match status" value="1"/>
</dbReference>
<evidence type="ECO:0000256" key="1">
    <source>
        <dbReference type="ARBA" id="ARBA00004651"/>
    </source>
</evidence>
<feature type="transmembrane region" description="Helical" evidence="14">
    <location>
        <begin position="225"/>
        <end position="242"/>
    </location>
</feature>
<evidence type="ECO:0000256" key="6">
    <source>
        <dbReference type="ARBA" id="ARBA00022692"/>
    </source>
</evidence>
<evidence type="ECO:0000256" key="9">
    <source>
        <dbReference type="ARBA" id="ARBA00023136"/>
    </source>
</evidence>
<evidence type="ECO:0000256" key="11">
    <source>
        <dbReference type="ARBA" id="ARBA00040810"/>
    </source>
</evidence>
<dbReference type="Pfam" id="PF01040">
    <property type="entry name" value="UbiA"/>
    <property type="match status" value="1"/>
</dbReference>
<comment type="subcellular location">
    <subcellularLocation>
        <location evidence="1 14">Cell membrane</location>
        <topology evidence="1 14">Multi-pass membrane protein</topology>
    </subcellularLocation>
</comment>
<keyword evidence="8 14" id="KW-0350">Heme biosynthesis</keyword>
<dbReference type="Proteomes" id="UP000759298">
    <property type="component" value="Unassembled WGS sequence"/>
</dbReference>
<keyword evidence="5 14" id="KW-0808">Transferase</keyword>
<organism evidence="15 16">
    <name type="scientific">Alteriqipengyuania abyssalis</name>
    <dbReference type="NCBI Taxonomy" id="2860200"/>
    <lineage>
        <taxon>Bacteria</taxon>
        <taxon>Pseudomonadati</taxon>
        <taxon>Pseudomonadota</taxon>
        <taxon>Alphaproteobacteria</taxon>
        <taxon>Sphingomonadales</taxon>
        <taxon>Erythrobacteraceae</taxon>
        <taxon>Alteriqipengyuania</taxon>
    </lineage>
</organism>
<gene>
    <name evidence="14" type="primary">ctaB</name>
    <name evidence="15" type="ORF">KYN89_04195</name>
</gene>
<dbReference type="NCBIfam" id="NF003349">
    <property type="entry name" value="PRK04375.1-2"/>
    <property type="match status" value="1"/>
</dbReference>
<reference evidence="15 16" key="1">
    <citation type="submission" date="2021-07" db="EMBL/GenBank/DDBJ databases">
        <title>Alteriqipengyuania abyssalis NZ-12B nov, sp.nov isolated from deep sea sponge in pacific ocean.</title>
        <authorList>
            <person name="Tareen S."/>
            <person name="Wink J."/>
        </authorList>
    </citation>
    <scope>NUCLEOTIDE SEQUENCE [LARGE SCALE GENOMIC DNA]</scope>
    <source>
        <strain evidence="15 16">NZ-12B</strain>
    </source>
</reference>
<evidence type="ECO:0000256" key="3">
    <source>
        <dbReference type="ARBA" id="ARBA00012292"/>
    </source>
</evidence>
<keyword evidence="6 14" id="KW-0812">Transmembrane</keyword>
<dbReference type="InterPro" id="IPR000537">
    <property type="entry name" value="UbiA_prenyltransferase"/>
</dbReference>
<dbReference type="HAMAP" id="MF_00154">
    <property type="entry name" value="CyoE_CtaB"/>
    <property type="match status" value="1"/>
</dbReference>
<accession>A0ABS7PB07</accession>
<keyword evidence="9 14" id="KW-0472">Membrane</keyword>
<evidence type="ECO:0000256" key="2">
    <source>
        <dbReference type="ARBA" id="ARBA00004919"/>
    </source>
</evidence>
<name>A0ABS7PB07_9SPHN</name>
<keyword evidence="16" id="KW-1185">Reference proteome</keyword>
<feature type="transmembrane region" description="Helical" evidence="14">
    <location>
        <begin position="56"/>
        <end position="76"/>
    </location>
</feature>
<comment type="caution">
    <text evidence="15">The sequence shown here is derived from an EMBL/GenBank/DDBJ whole genome shotgun (WGS) entry which is preliminary data.</text>
</comment>
<dbReference type="InterPro" id="IPR030470">
    <property type="entry name" value="UbiA_prenylTrfase_CS"/>
</dbReference>
<evidence type="ECO:0000313" key="15">
    <source>
        <dbReference type="EMBL" id="MBY8336239.1"/>
    </source>
</evidence>
<evidence type="ECO:0000256" key="7">
    <source>
        <dbReference type="ARBA" id="ARBA00022989"/>
    </source>
</evidence>
<evidence type="ECO:0000256" key="5">
    <source>
        <dbReference type="ARBA" id="ARBA00022679"/>
    </source>
</evidence>
<evidence type="ECO:0000256" key="10">
    <source>
        <dbReference type="ARBA" id="ARBA00030253"/>
    </source>
</evidence>
<feature type="transmembrane region" description="Helical" evidence="14">
    <location>
        <begin position="31"/>
        <end position="50"/>
    </location>
</feature>
<keyword evidence="4 14" id="KW-1003">Cell membrane</keyword>
<dbReference type="EC" id="2.5.1.141" evidence="3 14"/>
<comment type="function">
    <text evidence="14">Converts heme B (protoheme IX) to heme O by substitution of the vinyl group on carbon 2 of heme B porphyrin ring with a hydroxyethyl farnesyl side group.</text>
</comment>
<protein>
    <recommendedName>
        <fullName evidence="11 14">Protoheme IX farnesyltransferase</fullName>
        <ecNumber evidence="3 14">2.5.1.141</ecNumber>
    </recommendedName>
    <alternativeName>
        <fullName evidence="12 14">Heme B farnesyltransferase</fullName>
    </alternativeName>
    <alternativeName>
        <fullName evidence="10 14">Heme O synthase</fullName>
    </alternativeName>
</protein>
<evidence type="ECO:0000256" key="13">
    <source>
        <dbReference type="ARBA" id="ARBA00047690"/>
    </source>
</evidence>
<comment type="miscellaneous">
    <text evidence="14">Carbon 2 of the heme B porphyrin ring is defined according to the Fischer nomenclature.</text>
</comment>
<feature type="transmembrane region" description="Helical" evidence="14">
    <location>
        <begin position="105"/>
        <end position="138"/>
    </location>
</feature>
<dbReference type="EMBL" id="JAHWXP010000001">
    <property type="protein sequence ID" value="MBY8336239.1"/>
    <property type="molecule type" value="Genomic_DNA"/>
</dbReference>
<proteinExistence type="inferred from homology"/>
<dbReference type="InterPro" id="IPR006369">
    <property type="entry name" value="Protohaem_IX_farnesylTrfase"/>
</dbReference>
<feature type="transmembrane region" description="Helical" evidence="14">
    <location>
        <begin position="248"/>
        <end position="269"/>
    </location>
</feature>
<dbReference type="NCBIfam" id="TIGR01473">
    <property type="entry name" value="cyoE_ctaB"/>
    <property type="match status" value="1"/>
</dbReference>
<dbReference type="PANTHER" id="PTHR43448:SF7">
    <property type="entry name" value="4-HYDROXYBENZOATE SOLANESYLTRANSFERASE"/>
    <property type="match status" value="1"/>
</dbReference>
<evidence type="ECO:0000256" key="8">
    <source>
        <dbReference type="ARBA" id="ARBA00023133"/>
    </source>
</evidence>
<evidence type="ECO:0000256" key="12">
    <source>
        <dbReference type="ARBA" id="ARBA00042475"/>
    </source>
</evidence>
<evidence type="ECO:0000313" key="16">
    <source>
        <dbReference type="Proteomes" id="UP000759298"/>
    </source>
</evidence>